<dbReference type="InterPro" id="IPR003607">
    <property type="entry name" value="HD/PDEase_dom"/>
</dbReference>
<dbReference type="EMBL" id="MLJW01000011">
    <property type="protein sequence ID" value="OIR14706.1"/>
    <property type="molecule type" value="Genomic_DNA"/>
</dbReference>
<comment type="caution">
    <text evidence="3">The sequence shown here is derived from an EMBL/GenBank/DDBJ whole genome shotgun (WGS) entry which is preliminary data.</text>
</comment>
<feature type="transmembrane region" description="Helical" evidence="1">
    <location>
        <begin position="181"/>
        <end position="203"/>
    </location>
</feature>
<feature type="transmembrane region" description="Helical" evidence="1">
    <location>
        <begin position="157"/>
        <end position="175"/>
    </location>
</feature>
<feature type="transmembrane region" description="Helical" evidence="1">
    <location>
        <begin position="107"/>
        <end position="126"/>
    </location>
</feature>
<dbReference type="SMART" id="SM00471">
    <property type="entry name" value="HDc"/>
    <property type="match status" value="1"/>
</dbReference>
<reference evidence="3" key="1">
    <citation type="submission" date="2016-10" db="EMBL/GenBank/DDBJ databases">
        <title>Sequence of Gallionella enrichment culture.</title>
        <authorList>
            <person name="Poehlein A."/>
            <person name="Muehling M."/>
            <person name="Daniel R."/>
        </authorList>
    </citation>
    <scope>NUCLEOTIDE SEQUENCE</scope>
</reference>
<dbReference type="AlphaFoldDB" id="A0A1J5T1G9"/>
<evidence type="ECO:0000313" key="3">
    <source>
        <dbReference type="EMBL" id="OIR14706.1"/>
    </source>
</evidence>
<dbReference type="SUPFAM" id="SSF109604">
    <property type="entry name" value="HD-domain/PDEase-like"/>
    <property type="match status" value="1"/>
</dbReference>
<keyword evidence="3" id="KW-0378">Hydrolase</keyword>
<dbReference type="InterPro" id="IPR037522">
    <property type="entry name" value="HD_GYP_dom"/>
</dbReference>
<evidence type="ECO:0000256" key="1">
    <source>
        <dbReference type="SAM" id="Phobius"/>
    </source>
</evidence>
<gene>
    <name evidence="3" type="primary">rpfG_18</name>
    <name evidence="3" type="ORF">GALL_45120</name>
</gene>
<sequence>MYQHELSTMNPTSTFFDDLRFHIDEDNLFVRAEQLRARLRLLPMMLIVQMVIEPLFVWLMWDIASHRQLLIWLGVAVLLHLGELMVWFQNRERLDTIEECQRWSQDLFNFALVFGMMWGVGTLFFFPSDLLTQVLLVCVLMGLTAGAAIMNSMHPPAFYAYVLGMMLPLIFRVMVEQDETHVALGAMLLLFLLVMLSSGHFMSKFIMLSLRQRFENESLAQQLASMNDVLEHKVEERTAEVAQVRDVTIMAMASLAETRDNETGNHLKRTQKYMRALAIRLRDHPRFRDFLTEDNIESLYKLAPLHDIGKVGIPDAILLKKGKLTPEEFEIMKTHPTLGGNAIAMAESGLPTPNRFLHIAREIATGHHEKWDGSGYPLGLTGEAIPISARLMAVADVYDALISRRIYKQPFSHTDAVAYILQGHGKHFDPDVADAVLAIQDEFRLIAEKYQDE</sequence>
<dbReference type="CDD" id="cd00077">
    <property type="entry name" value="HDc"/>
    <property type="match status" value="1"/>
</dbReference>
<dbReference type="PROSITE" id="PS51832">
    <property type="entry name" value="HD_GYP"/>
    <property type="match status" value="1"/>
</dbReference>
<feature type="transmembrane region" description="Helical" evidence="1">
    <location>
        <begin position="132"/>
        <end position="150"/>
    </location>
</feature>
<accession>A0A1J5T1G9</accession>
<dbReference type="Pfam" id="PF13487">
    <property type="entry name" value="HD_5"/>
    <property type="match status" value="1"/>
</dbReference>
<dbReference type="EC" id="3.1.4.52" evidence="3"/>
<dbReference type="Gene3D" id="1.10.3210.10">
    <property type="entry name" value="Hypothetical protein af1432"/>
    <property type="match status" value="1"/>
</dbReference>
<feature type="transmembrane region" description="Helical" evidence="1">
    <location>
        <begin position="69"/>
        <end position="87"/>
    </location>
</feature>
<organism evidence="3">
    <name type="scientific">mine drainage metagenome</name>
    <dbReference type="NCBI Taxonomy" id="410659"/>
    <lineage>
        <taxon>unclassified sequences</taxon>
        <taxon>metagenomes</taxon>
        <taxon>ecological metagenomes</taxon>
    </lineage>
</organism>
<keyword evidence="1" id="KW-0812">Transmembrane</keyword>
<keyword evidence="1" id="KW-0472">Membrane</keyword>
<proteinExistence type="predicted"/>
<protein>
    <submittedName>
        <fullName evidence="3">Cyclic di-GMP phosphodiesterase response regulator RpfG</fullName>
        <ecNumber evidence="3">3.1.4.52</ecNumber>
    </submittedName>
</protein>
<dbReference type="PANTHER" id="PTHR45228:SF5">
    <property type="entry name" value="CYCLIC DI-GMP PHOSPHODIESTERASE VC_1348-RELATED"/>
    <property type="match status" value="1"/>
</dbReference>
<feature type="domain" description="HD-GYP" evidence="2">
    <location>
        <begin position="241"/>
        <end position="452"/>
    </location>
</feature>
<evidence type="ECO:0000259" key="2">
    <source>
        <dbReference type="PROSITE" id="PS51832"/>
    </source>
</evidence>
<name>A0A1J5T1G9_9ZZZZ</name>
<dbReference type="GO" id="GO:0071111">
    <property type="term" value="F:cyclic-guanylate-specific phosphodiesterase activity"/>
    <property type="evidence" value="ECO:0007669"/>
    <property type="project" value="UniProtKB-EC"/>
</dbReference>
<feature type="transmembrane region" description="Helical" evidence="1">
    <location>
        <begin position="41"/>
        <end position="63"/>
    </location>
</feature>
<keyword evidence="1" id="KW-1133">Transmembrane helix</keyword>
<dbReference type="InterPro" id="IPR052020">
    <property type="entry name" value="Cyclic_di-GMP/3'3'-cGAMP_PDE"/>
</dbReference>
<dbReference type="PANTHER" id="PTHR45228">
    <property type="entry name" value="CYCLIC DI-GMP PHOSPHODIESTERASE TM_0186-RELATED"/>
    <property type="match status" value="1"/>
</dbReference>